<sequence length="168" mass="17927">MCTHDGISKSSDEILSRNSNFWNVILAVTVCRTGISTLTGKPAGSLRATNSRNLLICLKGAITSNMLSNMSTLRGKSLLIATVARNDLLDCLWMGGRPSCGHLPTSALIYSSHEMAGAGGGCSEQRRGIVTVALGDPASAELLLQLVKLERRPFVRVSTIALFFCRSS</sequence>
<dbReference type="EnsemblMetazoa" id="GPPI050322-RA">
    <property type="protein sequence ID" value="GPPI050322-PA"/>
    <property type="gene ID" value="GPPI050322"/>
</dbReference>
<proteinExistence type="predicted"/>
<keyword evidence="2" id="KW-1185">Reference proteome</keyword>
<evidence type="ECO:0000313" key="1">
    <source>
        <dbReference type="EnsemblMetazoa" id="GPPI050322-PA"/>
    </source>
</evidence>
<dbReference type="AlphaFoldDB" id="A0A1B0C6A6"/>
<dbReference type="EMBL" id="JXJN01026513">
    <property type="status" value="NOT_ANNOTATED_CDS"/>
    <property type="molecule type" value="Genomic_DNA"/>
</dbReference>
<organism evidence="1 2">
    <name type="scientific">Glossina palpalis gambiensis</name>
    <dbReference type="NCBI Taxonomy" id="67801"/>
    <lineage>
        <taxon>Eukaryota</taxon>
        <taxon>Metazoa</taxon>
        <taxon>Ecdysozoa</taxon>
        <taxon>Arthropoda</taxon>
        <taxon>Hexapoda</taxon>
        <taxon>Insecta</taxon>
        <taxon>Pterygota</taxon>
        <taxon>Neoptera</taxon>
        <taxon>Endopterygota</taxon>
        <taxon>Diptera</taxon>
        <taxon>Brachycera</taxon>
        <taxon>Muscomorpha</taxon>
        <taxon>Hippoboscoidea</taxon>
        <taxon>Glossinidae</taxon>
        <taxon>Glossina</taxon>
    </lineage>
</organism>
<reference evidence="2" key="1">
    <citation type="submission" date="2015-01" db="EMBL/GenBank/DDBJ databases">
        <authorList>
            <person name="Aksoy S."/>
            <person name="Warren W."/>
            <person name="Wilson R.K."/>
        </authorList>
    </citation>
    <scope>NUCLEOTIDE SEQUENCE [LARGE SCALE GENOMIC DNA]</scope>
    <source>
        <strain evidence="2">IAEA</strain>
    </source>
</reference>
<dbReference type="VEuPathDB" id="VectorBase:GPPI050322"/>
<protein>
    <submittedName>
        <fullName evidence="1">Uncharacterized protein</fullName>
    </submittedName>
</protein>
<reference evidence="1" key="2">
    <citation type="submission" date="2020-05" db="UniProtKB">
        <authorList>
            <consortium name="EnsemblMetazoa"/>
        </authorList>
    </citation>
    <scope>IDENTIFICATION</scope>
    <source>
        <strain evidence="1">IAEA</strain>
    </source>
</reference>
<name>A0A1B0C6A6_9MUSC</name>
<evidence type="ECO:0000313" key="2">
    <source>
        <dbReference type="Proteomes" id="UP000092460"/>
    </source>
</evidence>
<accession>A0A1B0C6A6</accession>
<dbReference type="Proteomes" id="UP000092460">
    <property type="component" value="Unassembled WGS sequence"/>
</dbReference>